<comment type="caution">
    <text evidence="1">The sequence shown here is derived from an EMBL/GenBank/DDBJ whole genome shotgun (WGS) entry which is preliminary data.</text>
</comment>
<organism evidence="1 2">
    <name type="scientific">Tsuneonella deserti</name>
    <dbReference type="NCBI Taxonomy" id="2035528"/>
    <lineage>
        <taxon>Bacteria</taxon>
        <taxon>Pseudomonadati</taxon>
        <taxon>Pseudomonadota</taxon>
        <taxon>Alphaproteobacteria</taxon>
        <taxon>Sphingomonadales</taxon>
        <taxon>Erythrobacteraceae</taxon>
        <taxon>Tsuneonella</taxon>
    </lineage>
</organism>
<name>A0ABQ1S6D8_9SPHN</name>
<sequence>MRKLIAAGALALLAAGCSDEPSQREVQDQEVTDLNRVNSDGEAVAKAKALPAGDLTEFTLGGRIGEKTVAMTNAAGSFADLRSFVACPKGMDPCDPKIAPAGTVYTYVMVVYPGGDNDEDTGIGAHNTASDIERATAFRMTMPAHGFTGKAGYAKPEALAAIGPKADVVVSCDAGRIVWTVSAGDGGNQWEQKEPLTFYWQSTLPPAGTAKAYAFDADSTEAIGMGFYPAAREGVANACA</sequence>
<dbReference type="EMBL" id="BMKL01000001">
    <property type="protein sequence ID" value="GGD92322.1"/>
    <property type="molecule type" value="Genomic_DNA"/>
</dbReference>
<proteinExistence type="predicted"/>
<gene>
    <name evidence="1" type="ORF">GCM10011515_10020</name>
</gene>
<protein>
    <recommendedName>
        <fullName evidence="3">Lipoprotein</fullName>
    </recommendedName>
</protein>
<accession>A0ABQ1S6D8</accession>
<evidence type="ECO:0000313" key="1">
    <source>
        <dbReference type="EMBL" id="GGD92322.1"/>
    </source>
</evidence>
<dbReference type="RefSeq" id="WP_188644132.1">
    <property type="nucleotide sequence ID" value="NZ_BMKL01000001.1"/>
</dbReference>
<dbReference type="PROSITE" id="PS51257">
    <property type="entry name" value="PROKAR_LIPOPROTEIN"/>
    <property type="match status" value="1"/>
</dbReference>
<evidence type="ECO:0000313" key="2">
    <source>
        <dbReference type="Proteomes" id="UP000619041"/>
    </source>
</evidence>
<reference evidence="2" key="1">
    <citation type="journal article" date="2019" name="Int. J. Syst. Evol. Microbiol.">
        <title>The Global Catalogue of Microorganisms (GCM) 10K type strain sequencing project: providing services to taxonomists for standard genome sequencing and annotation.</title>
        <authorList>
            <consortium name="The Broad Institute Genomics Platform"/>
            <consortium name="The Broad Institute Genome Sequencing Center for Infectious Disease"/>
            <person name="Wu L."/>
            <person name="Ma J."/>
        </authorList>
    </citation>
    <scope>NUCLEOTIDE SEQUENCE [LARGE SCALE GENOMIC DNA]</scope>
    <source>
        <strain evidence="2">CGMCC 1.15959</strain>
    </source>
</reference>
<keyword evidence="2" id="KW-1185">Reference proteome</keyword>
<dbReference type="Proteomes" id="UP000619041">
    <property type="component" value="Unassembled WGS sequence"/>
</dbReference>
<evidence type="ECO:0008006" key="3">
    <source>
        <dbReference type="Google" id="ProtNLM"/>
    </source>
</evidence>